<dbReference type="STRING" id="317619.GCA_000332315_04413"/>
<feature type="transmembrane region" description="Helical" evidence="6">
    <location>
        <begin position="58"/>
        <end position="78"/>
    </location>
</feature>
<feature type="transmembrane region" description="Helical" evidence="6">
    <location>
        <begin position="458"/>
        <end position="477"/>
    </location>
</feature>
<dbReference type="Pfam" id="PF01943">
    <property type="entry name" value="Polysacc_synt"/>
    <property type="match status" value="1"/>
</dbReference>
<evidence type="ECO:0000256" key="2">
    <source>
        <dbReference type="ARBA" id="ARBA00022475"/>
    </source>
</evidence>
<feature type="transmembrane region" description="Helical" evidence="6">
    <location>
        <begin position="328"/>
        <end position="348"/>
    </location>
</feature>
<dbReference type="Pfam" id="PF01554">
    <property type="entry name" value="MatE"/>
    <property type="match status" value="1"/>
</dbReference>
<feature type="transmembrane region" description="Helical" evidence="6">
    <location>
        <begin position="128"/>
        <end position="149"/>
    </location>
</feature>
<evidence type="ECO:0000313" key="7">
    <source>
        <dbReference type="EMBL" id="KKJ00658.1"/>
    </source>
</evidence>
<feature type="transmembrane region" description="Helical" evidence="6">
    <location>
        <begin position="432"/>
        <end position="452"/>
    </location>
</feature>
<comment type="subcellular location">
    <subcellularLocation>
        <location evidence="1">Cell membrane</location>
        <topology evidence="1">Multi-pass membrane protein</topology>
    </subcellularLocation>
</comment>
<gene>
    <name evidence="7" type="ORF">PROH_04995</name>
</gene>
<dbReference type="RefSeq" id="WP_017714510.1">
    <property type="nucleotide sequence ID" value="NZ_KB235944.1"/>
</dbReference>
<feature type="transmembrane region" description="Helical" evidence="6">
    <location>
        <begin position="161"/>
        <end position="183"/>
    </location>
</feature>
<keyword evidence="8" id="KW-1185">Reference proteome</keyword>
<dbReference type="PANTHER" id="PTHR30250:SF11">
    <property type="entry name" value="O-ANTIGEN TRANSPORTER-RELATED"/>
    <property type="match status" value="1"/>
</dbReference>
<dbReference type="GO" id="GO:0005886">
    <property type="term" value="C:plasma membrane"/>
    <property type="evidence" value="ECO:0007669"/>
    <property type="project" value="UniProtKB-SubCell"/>
</dbReference>
<comment type="caution">
    <text evidence="7">The sequence shown here is derived from an EMBL/GenBank/DDBJ whole genome shotgun (WGS) entry which is preliminary data.</text>
</comment>
<feature type="transmembrane region" description="Helical" evidence="6">
    <location>
        <begin position="283"/>
        <end position="300"/>
    </location>
</feature>
<proteinExistence type="predicted"/>
<evidence type="ECO:0000256" key="5">
    <source>
        <dbReference type="ARBA" id="ARBA00023136"/>
    </source>
</evidence>
<dbReference type="GO" id="GO:0015297">
    <property type="term" value="F:antiporter activity"/>
    <property type="evidence" value="ECO:0007669"/>
    <property type="project" value="InterPro"/>
</dbReference>
<keyword evidence="3 6" id="KW-0812">Transmembrane</keyword>
<dbReference type="GO" id="GO:0042910">
    <property type="term" value="F:xenobiotic transmembrane transporter activity"/>
    <property type="evidence" value="ECO:0007669"/>
    <property type="project" value="InterPro"/>
</dbReference>
<accession>A0A0M2Q015</accession>
<evidence type="ECO:0000256" key="1">
    <source>
        <dbReference type="ARBA" id="ARBA00004651"/>
    </source>
</evidence>
<protein>
    <submittedName>
        <fullName evidence="7">Uncharacterized protein</fullName>
    </submittedName>
</protein>
<dbReference type="PANTHER" id="PTHR30250">
    <property type="entry name" value="PST FAMILY PREDICTED COLANIC ACID TRANSPORTER"/>
    <property type="match status" value="1"/>
</dbReference>
<dbReference type="InterPro" id="IPR002797">
    <property type="entry name" value="Polysacc_synth"/>
</dbReference>
<evidence type="ECO:0000256" key="4">
    <source>
        <dbReference type="ARBA" id="ARBA00022989"/>
    </source>
</evidence>
<name>A0A0M2Q015_PROHO</name>
<dbReference type="Proteomes" id="UP000034681">
    <property type="component" value="Unassembled WGS sequence"/>
</dbReference>
<keyword evidence="4 6" id="KW-1133">Transmembrane helix</keyword>
<organism evidence="7 8">
    <name type="scientific">Prochlorothrix hollandica PCC 9006 = CALU 1027</name>
    <dbReference type="NCBI Taxonomy" id="317619"/>
    <lineage>
        <taxon>Bacteria</taxon>
        <taxon>Bacillati</taxon>
        <taxon>Cyanobacteriota</taxon>
        <taxon>Cyanophyceae</taxon>
        <taxon>Prochlorotrichales</taxon>
        <taxon>Prochlorotrichaceae</taxon>
        <taxon>Prochlorothrix</taxon>
    </lineage>
</organism>
<feature type="transmembrane region" description="Helical" evidence="6">
    <location>
        <begin position="403"/>
        <end position="420"/>
    </location>
</feature>
<dbReference type="InterPro" id="IPR002528">
    <property type="entry name" value="MATE_fam"/>
</dbReference>
<dbReference type="eggNOG" id="COG2244">
    <property type="taxonomic scope" value="Bacteria"/>
</dbReference>
<feature type="transmembrane region" description="Helical" evidence="6">
    <location>
        <begin position="195"/>
        <end position="214"/>
    </location>
</feature>
<evidence type="ECO:0000313" key="8">
    <source>
        <dbReference type="Proteomes" id="UP000034681"/>
    </source>
</evidence>
<keyword evidence="5 6" id="KW-0472">Membrane</keyword>
<evidence type="ECO:0000256" key="3">
    <source>
        <dbReference type="ARBA" id="ARBA00022692"/>
    </source>
</evidence>
<feature type="transmembrane region" description="Helical" evidence="6">
    <location>
        <begin position="24"/>
        <end position="46"/>
    </location>
</feature>
<dbReference type="AlphaFoldDB" id="A0A0M2Q015"/>
<sequence length="505" mass="54871">MARSTIPQASGNSHMQLLARDTRVAILIQGLGLVLIYFMRVFLARWMGETEYGIYEYVISWSLLLATFSGLGFPRAVLRFVAQYRVHDKWALMLGIVRSSWLLTLGSSVLFSLIGTGVILGIQHYHDFIYGPALMVGIWLVPLQALMNLQREMSRAFDDITLALIPLQIIWPVAVLVGSTVLLERNHGLTSVPMVTTATLLLLGVLVLQFIFMAQKIRKTVGPQFMDAAIALPNLPAVTPPALKASPILPTVMLATAGVATLAEPIALDSAPRPKLAYAHKEWLAVSLVLLLQNSFGILMQQTDIVMVGSLLGPGQAGLYGAAVKTSMWVGFVLQTVNIVAAPAFATLYAKKDMKGLQRLVGTVTVWIFWPSLLIATGLIFFAPQVMGWFGPQFVAASLNLRILVAGQVVSALCGSVAYLMSMTGHQNKSVVVFGTAAVLNIVLNAVLIPLVGSMGAAIATGFTMMVWNIWLCILVIKHINIQTSIFYFLFKDNEESEETPSGEA</sequence>
<keyword evidence="2" id="KW-1003">Cell membrane</keyword>
<feature type="transmembrane region" description="Helical" evidence="6">
    <location>
        <begin position="360"/>
        <end position="383"/>
    </location>
</feature>
<dbReference type="CDD" id="cd13128">
    <property type="entry name" value="MATE_Wzx_like"/>
    <property type="match status" value="1"/>
</dbReference>
<evidence type="ECO:0000256" key="6">
    <source>
        <dbReference type="SAM" id="Phobius"/>
    </source>
</evidence>
<dbReference type="EMBL" id="AJTX02000003">
    <property type="protein sequence ID" value="KKJ00658.1"/>
    <property type="molecule type" value="Genomic_DNA"/>
</dbReference>
<dbReference type="InterPro" id="IPR050833">
    <property type="entry name" value="Poly_Biosynth_Transport"/>
</dbReference>
<dbReference type="OrthoDB" id="9800982at2"/>
<feature type="transmembrane region" description="Helical" evidence="6">
    <location>
        <begin position="99"/>
        <end position="122"/>
    </location>
</feature>
<reference evidence="7" key="1">
    <citation type="submission" date="2012-04" db="EMBL/GenBank/DDBJ databases">
        <authorList>
            <person name="Borisov I.G."/>
            <person name="Ivanikova N.V."/>
            <person name="Pinevich A.V."/>
        </authorList>
    </citation>
    <scope>NUCLEOTIDE SEQUENCE</scope>
    <source>
        <strain evidence="7">CALU 1027</strain>
    </source>
</reference>